<dbReference type="Proteomes" id="UP000028006">
    <property type="component" value="Unassembled WGS sequence"/>
</dbReference>
<gene>
    <name evidence="1" type="ORF">GZ77_05635</name>
</gene>
<protein>
    <submittedName>
        <fullName evidence="1">Uncharacterized protein</fullName>
    </submittedName>
</protein>
<evidence type="ECO:0000313" key="1">
    <source>
        <dbReference type="EMBL" id="KEQ15966.1"/>
    </source>
</evidence>
<proteinExistence type="predicted"/>
<organism evidence="1 2">
    <name type="scientific">Endozoicomonas montiporae</name>
    <dbReference type="NCBI Taxonomy" id="1027273"/>
    <lineage>
        <taxon>Bacteria</taxon>
        <taxon>Pseudomonadati</taxon>
        <taxon>Pseudomonadota</taxon>
        <taxon>Gammaproteobacteria</taxon>
        <taxon>Oceanospirillales</taxon>
        <taxon>Endozoicomonadaceae</taxon>
        <taxon>Endozoicomonas</taxon>
    </lineage>
</organism>
<sequence length="195" mass="22021">MSGGLQLPVLLLNKADFKSTISIHNKRWHCIDISPVTCMPPGILVVRMTYRNNFNFKIYAYKTYNLSSDRHYEVKAINALAGYELYRLTSQVATRCPVNYVMSYQVLLEDEGLKAVLDSSEKTENYYKLTHINERVTVFLPKISIDVVREVGKTGGKDVSTLGGLINNTEGLHQLDAMLSEYNAAYAEWKNSLSA</sequence>
<dbReference type="RefSeq" id="WP_034873229.1">
    <property type="nucleotide sequence ID" value="NZ_JOKG01000001.1"/>
</dbReference>
<comment type="caution">
    <text evidence="1">The sequence shown here is derived from an EMBL/GenBank/DDBJ whole genome shotgun (WGS) entry which is preliminary data.</text>
</comment>
<dbReference type="EMBL" id="JOKG01000001">
    <property type="protein sequence ID" value="KEQ15966.1"/>
    <property type="molecule type" value="Genomic_DNA"/>
</dbReference>
<name>A0A081NBZ3_9GAMM</name>
<dbReference type="AlphaFoldDB" id="A0A081NBZ3"/>
<keyword evidence="2" id="KW-1185">Reference proteome</keyword>
<evidence type="ECO:0000313" key="2">
    <source>
        <dbReference type="Proteomes" id="UP000028006"/>
    </source>
</evidence>
<accession>A0A081NBZ3</accession>
<reference evidence="1 2" key="1">
    <citation type="submission" date="2014-06" db="EMBL/GenBank/DDBJ databases">
        <title>Whole Genome Sequences of Three Symbiotic Endozoicomonas Bacteria.</title>
        <authorList>
            <person name="Neave M.J."/>
            <person name="Apprill A."/>
            <person name="Voolstra C.R."/>
        </authorList>
    </citation>
    <scope>NUCLEOTIDE SEQUENCE [LARGE SCALE GENOMIC DNA]</scope>
    <source>
        <strain evidence="1 2">LMG 24815</strain>
    </source>
</reference>